<evidence type="ECO:0000313" key="1">
    <source>
        <dbReference type="EMBL" id="MCI22909.1"/>
    </source>
</evidence>
<dbReference type="InterPro" id="IPR004499">
    <property type="entry name" value="Pro-tRNA-ligase_IIa_arc-type"/>
</dbReference>
<comment type="caution">
    <text evidence="1">The sequence shown here is derived from an EMBL/GenBank/DDBJ whole genome shotgun (WGS) entry which is preliminary data.</text>
</comment>
<dbReference type="EMBL" id="LXQA010133051">
    <property type="protein sequence ID" value="MCI22909.1"/>
    <property type="molecule type" value="Genomic_DNA"/>
</dbReference>
<evidence type="ECO:0000313" key="2">
    <source>
        <dbReference type="Proteomes" id="UP000265520"/>
    </source>
</evidence>
<sequence>VAWVTKSGQSDLETHLALRSSSEAIMYPYYSKWIRGHRDLPLKLNQWCNAVRWVTGDPTPFIRHFLFYHVFISPF</sequence>
<proteinExistence type="predicted"/>
<name>A0A392QG46_9FABA</name>
<feature type="non-terminal residue" evidence="1">
    <location>
        <position position="1"/>
    </location>
</feature>
<dbReference type="GO" id="GO:0005737">
    <property type="term" value="C:cytoplasm"/>
    <property type="evidence" value="ECO:0007669"/>
    <property type="project" value="InterPro"/>
</dbReference>
<dbReference type="PANTHER" id="PTHR43382:SF2">
    <property type="entry name" value="BIFUNCTIONAL GLUTAMATE_PROLINE--TRNA LIGASE"/>
    <property type="match status" value="1"/>
</dbReference>
<dbReference type="GO" id="GO:0004827">
    <property type="term" value="F:proline-tRNA ligase activity"/>
    <property type="evidence" value="ECO:0007669"/>
    <property type="project" value="InterPro"/>
</dbReference>
<dbReference type="InterPro" id="IPR045864">
    <property type="entry name" value="aa-tRNA-synth_II/BPL/LPL"/>
</dbReference>
<keyword evidence="1" id="KW-0436">Ligase</keyword>
<organism evidence="1 2">
    <name type="scientific">Trifolium medium</name>
    <dbReference type="NCBI Taxonomy" id="97028"/>
    <lineage>
        <taxon>Eukaryota</taxon>
        <taxon>Viridiplantae</taxon>
        <taxon>Streptophyta</taxon>
        <taxon>Embryophyta</taxon>
        <taxon>Tracheophyta</taxon>
        <taxon>Spermatophyta</taxon>
        <taxon>Magnoliopsida</taxon>
        <taxon>eudicotyledons</taxon>
        <taxon>Gunneridae</taxon>
        <taxon>Pentapetalae</taxon>
        <taxon>rosids</taxon>
        <taxon>fabids</taxon>
        <taxon>Fabales</taxon>
        <taxon>Fabaceae</taxon>
        <taxon>Papilionoideae</taxon>
        <taxon>50 kb inversion clade</taxon>
        <taxon>NPAAA clade</taxon>
        <taxon>Hologalegina</taxon>
        <taxon>IRL clade</taxon>
        <taxon>Trifolieae</taxon>
        <taxon>Trifolium</taxon>
    </lineage>
</organism>
<dbReference type="Proteomes" id="UP000265520">
    <property type="component" value="Unassembled WGS sequence"/>
</dbReference>
<dbReference type="PANTHER" id="PTHR43382">
    <property type="entry name" value="PROLYL-TRNA SYNTHETASE"/>
    <property type="match status" value="1"/>
</dbReference>
<dbReference type="Gene3D" id="3.30.930.10">
    <property type="entry name" value="Bira Bifunctional Protein, Domain 2"/>
    <property type="match status" value="1"/>
</dbReference>
<dbReference type="GO" id="GO:0006433">
    <property type="term" value="P:prolyl-tRNA aminoacylation"/>
    <property type="evidence" value="ECO:0007669"/>
    <property type="project" value="InterPro"/>
</dbReference>
<keyword evidence="2" id="KW-1185">Reference proteome</keyword>
<dbReference type="SUPFAM" id="SSF55681">
    <property type="entry name" value="Class II aaRS and biotin synthetases"/>
    <property type="match status" value="1"/>
</dbReference>
<dbReference type="GO" id="GO:0017101">
    <property type="term" value="C:aminoacyl-tRNA synthetase multienzyme complex"/>
    <property type="evidence" value="ECO:0007669"/>
    <property type="project" value="TreeGrafter"/>
</dbReference>
<reference evidence="1 2" key="1">
    <citation type="journal article" date="2018" name="Front. Plant Sci.">
        <title>Red Clover (Trifolium pratense) and Zigzag Clover (T. medium) - A Picture of Genomic Similarities and Differences.</title>
        <authorList>
            <person name="Dluhosova J."/>
            <person name="Istvanek J."/>
            <person name="Nedelnik J."/>
            <person name="Repkova J."/>
        </authorList>
    </citation>
    <scope>NUCLEOTIDE SEQUENCE [LARGE SCALE GENOMIC DNA]</scope>
    <source>
        <strain evidence="2">cv. 10/8</strain>
        <tissue evidence="1">Leaf</tissue>
    </source>
</reference>
<dbReference type="AlphaFoldDB" id="A0A392QG46"/>
<keyword evidence="1" id="KW-0030">Aminoacyl-tRNA synthetase</keyword>
<accession>A0A392QG46</accession>
<protein>
    <submittedName>
        <fullName evidence="1">Bifunctional aminoacyl-tRNA synthetase</fullName>
    </submittedName>
</protein>
<dbReference type="GO" id="GO:0005524">
    <property type="term" value="F:ATP binding"/>
    <property type="evidence" value="ECO:0007669"/>
    <property type="project" value="InterPro"/>
</dbReference>